<evidence type="ECO:0000256" key="1">
    <source>
        <dbReference type="ARBA" id="ARBA00009986"/>
    </source>
</evidence>
<dbReference type="FunFam" id="3.40.605.10:FF:000050">
    <property type="entry name" value="Aldehyde dehydrogenase, mitochondrial"/>
    <property type="match status" value="1"/>
</dbReference>
<dbReference type="Proteomes" id="UP000807025">
    <property type="component" value="Unassembled WGS sequence"/>
</dbReference>
<feature type="active site" evidence="3">
    <location>
        <position position="235"/>
    </location>
</feature>
<gene>
    <name evidence="6" type="ORF">BDN71DRAFT_1484624</name>
</gene>
<evidence type="ECO:0000256" key="3">
    <source>
        <dbReference type="PROSITE-ProRule" id="PRU10007"/>
    </source>
</evidence>
<proteinExistence type="inferred from homology"/>
<dbReference type="InterPro" id="IPR016161">
    <property type="entry name" value="Ald_DH/histidinol_DH"/>
</dbReference>
<dbReference type="FunFam" id="3.40.309.10:FF:000012">
    <property type="entry name" value="Betaine aldehyde dehydrogenase"/>
    <property type="match status" value="1"/>
</dbReference>
<name>A0A9P5ZN25_PLEER</name>
<evidence type="ECO:0000259" key="5">
    <source>
        <dbReference type="Pfam" id="PF00171"/>
    </source>
</evidence>
<dbReference type="Pfam" id="PF00171">
    <property type="entry name" value="Aldedh"/>
    <property type="match status" value="1"/>
</dbReference>
<evidence type="ECO:0000313" key="7">
    <source>
        <dbReference type="Proteomes" id="UP000807025"/>
    </source>
</evidence>
<dbReference type="Gene3D" id="3.40.309.10">
    <property type="entry name" value="Aldehyde Dehydrogenase, Chain A, domain 2"/>
    <property type="match status" value="1"/>
</dbReference>
<reference evidence="6" key="1">
    <citation type="submission" date="2020-11" db="EMBL/GenBank/DDBJ databases">
        <authorList>
            <consortium name="DOE Joint Genome Institute"/>
            <person name="Ahrendt S."/>
            <person name="Riley R."/>
            <person name="Andreopoulos W."/>
            <person name="Labutti K."/>
            <person name="Pangilinan J."/>
            <person name="Ruiz-Duenas F.J."/>
            <person name="Barrasa J.M."/>
            <person name="Sanchez-Garcia M."/>
            <person name="Camarero S."/>
            <person name="Miyauchi S."/>
            <person name="Serrano A."/>
            <person name="Linde D."/>
            <person name="Babiker R."/>
            <person name="Drula E."/>
            <person name="Ayuso-Fernandez I."/>
            <person name="Pacheco R."/>
            <person name="Padilla G."/>
            <person name="Ferreira P."/>
            <person name="Barriuso J."/>
            <person name="Kellner H."/>
            <person name="Castanera R."/>
            <person name="Alfaro M."/>
            <person name="Ramirez L."/>
            <person name="Pisabarro A.G."/>
            <person name="Kuo A."/>
            <person name="Tritt A."/>
            <person name="Lipzen A."/>
            <person name="He G."/>
            <person name="Yan M."/>
            <person name="Ng V."/>
            <person name="Cullen D."/>
            <person name="Martin F."/>
            <person name="Rosso M.-N."/>
            <person name="Henrissat B."/>
            <person name="Hibbett D."/>
            <person name="Martinez A.T."/>
            <person name="Grigoriev I.V."/>
        </authorList>
    </citation>
    <scope>NUCLEOTIDE SEQUENCE</scope>
    <source>
        <strain evidence="6">ATCC 90797</strain>
    </source>
</reference>
<dbReference type="Gene3D" id="3.40.605.10">
    <property type="entry name" value="Aldehyde Dehydrogenase, Chain A, domain 1"/>
    <property type="match status" value="1"/>
</dbReference>
<dbReference type="PROSITE" id="PS00687">
    <property type="entry name" value="ALDEHYDE_DEHYDR_GLU"/>
    <property type="match status" value="1"/>
</dbReference>
<dbReference type="InterPro" id="IPR029510">
    <property type="entry name" value="Ald_DH_CS_GLU"/>
</dbReference>
<comment type="similarity">
    <text evidence="1 4">Belongs to the aldehyde dehydrogenase family.</text>
</comment>
<comment type="caution">
    <text evidence="6">The sequence shown here is derived from an EMBL/GenBank/DDBJ whole genome shotgun (WGS) entry which is preliminary data.</text>
</comment>
<dbReference type="InterPro" id="IPR015590">
    <property type="entry name" value="Aldehyde_DH_dom"/>
</dbReference>
<dbReference type="PANTHER" id="PTHR11699">
    <property type="entry name" value="ALDEHYDE DEHYDROGENASE-RELATED"/>
    <property type="match status" value="1"/>
</dbReference>
<keyword evidence="7" id="KW-1185">Reference proteome</keyword>
<feature type="domain" description="Aldehyde dehydrogenase" evidence="5">
    <location>
        <begin position="33"/>
        <end position="413"/>
    </location>
</feature>
<dbReference type="EMBL" id="MU154651">
    <property type="protein sequence ID" value="KAF9490063.1"/>
    <property type="molecule type" value="Genomic_DNA"/>
</dbReference>
<dbReference type="GO" id="GO:0016620">
    <property type="term" value="F:oxidoreductase activity, acting on the aldehyde or oxo group of donors, NAD or NADP as acceptor"/>
    <property type="evidence" value="ECO:0007669"/>
    <property type="project" value="InterPro"/>
</dbReference>
<dbReference type="SUPFAM" id="SSF53720">
    <property type="entry name" value="ALDH-like"/>
    <property type="match status" value="1"/>
</dbReference>
<protein>
    <submittedName>
        <fullName evidence="6">Aldehyde dehydrogenase</fullName>
    </submittedName>
</protein>
<evidence type="ECO:0000256" key="2">
    <source>
        <dbReference type="ARBA" id="ARBA00023002"/>
    </source>
</evidence>
<evidence type="ECO:0000256" key="4">
    <source>
        <dbReference type="RuleBase" id="RU003345"/>
    </source>
</evidence>
<organism evidence="6 7">
    <name type="scientific">Pleurotus eryngii</name>
    <name type="common">Boletus of the steppes</name>
    <dbReference type="NCBI Taxonomy" id="5323"/>
    <lineage>
        <taxon>Eukaryota</taxon>
        <taxon>Fungi</taxon>
        <taxon>Dikarya</taxon>
        <taxon>Basidiomycota</taxon>
        <taxon>Agaricomycotina</taxon>
        <taxon>Agaricomycetes</taxon>
        <taxon>Agaricomycetidae</taxon>
        <taxon>Agaricales</taxon>
        <taxon>Pleurotineae</taxon>
        <taxon>Pleurotaceae</taxon>
        <taxon>Pleurotus</taxon>
    </lineage>
</organism>
<dbReference type="InterPro" id="IPR016163">
    <property type="entry name" value="Ald_DH_C"/>
</dbReference>
<dbReference type="AlphaFoldDB" id="A0A9P5ZN25"/>
<dbReference type="OrthoDB" id="310895at2759"/>
<accession>A0A9P5ZN25</accession>
<sequence length="444" mass="47227">MPGTFTQELDTPSFKGTVSLSTGLFINGQFVDPIEGATIDIVTSVAEGTSKDVDLAVQAAKNVGKTRGLILGKLADLIEANADEFAALESLNVGTYAQSDIASVVRAFQYFAGWADKIHGKTIEVHESLMAYTRHEPFGVCGQIIPWNFPFVMLAWKIAPALATGNTVVLKPSEVTPLTALKFAGLLNEAGVPPGVVNIVVGYGHTVGQAISEHPQIAKILEASSRTNLKVVTLELGGKSPNIIFDDADLEQAVKWAAMGQVCAAGSRIFVQEGIYPKFIEAFAQAAKGISSNAGDPFDNKTQHGPQVSQTQFDRVMGYIESGKKDGACLVAGGSKISSEGFFIEPTVFTDCDKDMKIVREEIFGPVAVVIKFKDEAEVIEMANDTVYGLACAVFTENGSRALRVAHALEAGTASSGIGRELGEYALSTYTQVKAVQINLGIRL</sequence>
<evidence type="ECO:0000313" key="6">
    <source>
        <dbReference type="EMBL" id="KAF9490063.1"/>
    </source>
</evidence>
<dbReference type="InterPro" id="IPR016162">
    <property type="entry name" value="Ald_DH_N"/>
</dbReference>
<keyword evidence="2 4" id="KW-0560">Oxidoreductase</keyword>